<dbReference type="STRING" id="360412.LARV_01962"/>
<feature type="domain" description="NADH:quinone oxidoreductase/Mrp antiporter transmembrane" evidence="9">
    <location>
        <begin position="180"/>
        <end position="394"/>
    </location>
</feature>
<dbReference type="Pfam" id="PF00361">
    <property type="entry name" value="Proton_antipo_M"/>
    <property type="match status" value="1"/>
</dbReference>
<protein>
    <submittedName>
        <fullName evidence="10">NADH:ubiquinone oxidoreductase subunit 2</fullName>
    </submittedName>
</protein>
<keyword evidence="3 7" id="KW-0812">Transmembrane</keyword>
<dbReference type="AlphaFoldDB" id="A0A0S7BGN0"/>
<evidence type="ECO:0000256" key="6">
    <source>
        <dbReference type="ARBA" id="ARBA00023136"/>
    </source>
</evidence>
<feature type="transmembrane region" description="Helical" evidence="8">
    <location>
        <begin position="429"/>
        <end position="450"/>
    </location>
</feature>
<evidence type="ECO:0000256" key="5">
    <source>
        <dbReference type="ARBA" id="ARBA00023002"/>
    </source>
</evidence>
<evidence type="ECO:0000256" key="1">
    <source>
        <dbReference type="ARBA" id="ARBA00004651"/>
    </source>
</evidence>
<feature type="transmembrane region" description="Helical" evidence="8">
    <location>
        <begin position="254"/>
        <end position="276"/>
    </location>
</feature>
<feature type="transmembrane region" description="Helical" evidence="8">
    <location>
        <begin position="314"/>
        <end position="338"/>
    </location>
</feature>
<sequence>MNTVILWIFVPLGASIVLLIFNWHTNITRWTAAILALALAAAAALTTFGGLVQIGGRAYELTSSLSILGRQLMLDNSDRILLVLIYSLGAFWFLGTPAAGTHRLFTPLGLAIIALLVASLAVQPFLYAALLVEISVLMSIPMLAPPGKPAGQGVMRYLIFQTLGMPCILLGGWALGAIETNPANENLLIAASLLLALGVAFWLAVFPFYTWVPLLAGESHPYVAGFLFTLLPTVVFSLLLSFLDGYAFIRNSTFLFQGLQLAGTIMVATAGIWSAFQRDLTRLFGYTAILETGFALLALSLRSETGLEYYAGAFFPRLIGLGLWALALSVLGSHGLSLKFEEEKQAFQRLPIASTACAVAIFSSGGLPLLAGFPIRQPLLAELGSKSIPMAIWALVGCAGLMFGGFRYLNALFRHEPKTVHIEENRYQIVLLVTGVALLVVAGVFPRPFISWMVNILQGYANLF</sequence>
<dbReference type="PANTHER" id="PTHR42682">
    <property type="entry name" value="HYDROGENASE-4 COMPONENT F"/>
    <property type="match status" value="1"/>
</dbReference>
<evidence type="ECO:0000256" key="8">
    <source>
        <dbReference type="SAM" id="Phobius"/>
    </source>
</evidence>
<reference evidence="10" key="1">
    <citation type="submission" date="2015-07" db="EMBL/GenBank/DDBJ databases">
        <title>Draft Genome Sequences of Anaerolinea thermolimosa IMO-1, Bellilinea caldifistulae GOMI-1, Leptolinea tardivitalis YMTK-2, Levilinea saccharolytica KIBI-1,Longilinea arvoryzae KOME-1, Previously Described as Members of the Anaerolineaceae (Chloroflexi).</title>
        <authorList>
            <person name="Sekiguchi Y."/>
            <person name="Ohashi A."/>
            <person name="Matsuura N."/>
            <person name="Tourlousse M.D."/>
        </authorList>
    </citation>
    <scope>NUCLEOTIDE SEQUENCE [LARGE SCALE GENOMIC DNA]</scope>
    <source>
        <strain evidence="10">KOME-1</strain>
    </source>
</reference>
<accession>A0A0S7BGN0</accession>
<keyword evidence="11" id="KW-1185">Reference proteome</keyword>
<feature type="transmembrane region" description="Helical" evidence="8">
    <location>
        <begin position="350"/>
        <end position="370"/>
    </location>
</feature>
<dbReference type="OrthoDB" id="159162at2"/>
<evidence type="ECO:0000256" key="7">
    <source>
        <dbReference type="RuleBase" id="RU000320"/>
    </source>
</evidence>
<dbReference type="GO" id="GO:0005886">
    <property type="term" value="C:plasma membrane"/>
    <property type="evidence" value="ECO:0007669"/>
    <property type="project" value="UniProtKB-SubCell"/>
</dbReference>
<dbReference type="InterPro" id="IPR052175">
    <property type="entry name" value="ComplexI-like_HydComp"/>
</dbReference>
<name>A0A0S7BGN0_9CHLR</name>
<dbReference type="GO" id="GO:0016491">
    <property type="term" value="F:oxidoreductase activity"/>
    <property type="evidence" value="ECO:0007669"/>
    <property type="project" value="UniProtKB-KW"/>
</dbReference>
<keyword evidence="6 8" id="KW-0472">Membrane</keyword>
<dbReference type="RefSeq" id="WP_075073480.1">
    <property type="nucleotide sequence ID" value="NZ_DF967972.1"/>
</dbReference>
<feature type="transmembrane region" description="Helical" evidence="8">
    <location>
        <begin position="157"/>
        <end position="175"/>
    </location>
</feature>
<feature type="transmembrane region" description="Helical" evidence="8">
    <location>
        <begin position="187"/>
        <end position="210"/>
    </location>
</feature>
<keyword evidence="2" id="KW-1003">Cell membrane</keyword>
<keyword evidence="4 8" id="KW-1133">Transmembrane helix</keyword>
<organism evidence="10">
    <name type="scientific">Longilinea arvoryzae</name>
    <dbReference type="NCBI Taxonomy" id="360412"/>
    <lineage>
        <taxon>Bacteria</taxon>
        <taxon>Bacillati</taxon>
        <taxon>Chloroflexota</taxon>
        <taxon>Anaerolineae</taxon>
        <taxon>Anaerolineales</taxon>
        <taxon>Anaerolineaceae</taxon>
        <taxon>Longilinea</taxon>
    </lineage>
</organism>
<dbReference type="InterPro" id="IPR001750">
    <property type="entry name" value="ND/Mrp_TM"/>
</dbReference>
<gene>
    <name evidence="10" type="ORF">LARV_01962</name>
</gene>
<feature type="transmembrane region" description="Helical" evidence="8">
    <location>
        <begin position="283"/>
        <end position="302"/>
    </location>
</feature>
<keyword evidence="5" id="KW-0560">Oxidoreductase</keyword>
<keyword evidence="10" id="KW-0830">Ubiquinone</keyword>
<comment type="subcellular location">
    <subcellularLocation>
        <location evidence="1">Cell membrane</location>
        <topology evidence="1">Multi-pass membrane protein</topology>
    </subcellularLocation>
    <subcellularLocation>
        <location evidence="7">Membrane</location>
        <topology evidence="7">Multi-pass membrane protein</topology>
    </subcellularLocation>
</comment>
<proteinExistence type="predicted"/>
<evidence type="ECO:0000256" key="3">
    <source>
        <dbReference type="ARBA" id="ARBA00022692"/>
    </source>
</evidence>
<feature type="transmembrane region" description="Helical" evidence="8">
    <location>
        <begin position="6"/>
        <end position="23"/>
    </location>
</feature>
<dbReference type="Proteomes" id="UP000055060">
    <property type="component" value="Unassembled WGS sequence"/>
</dbReference>
<feature type="transmembrane region" description="Helical" evidence="8">
    <location>
        <begin position="35"/>
        <end position="59"/>
    </location>
</feature>
<evidence type="ECO:0000259" key="9">
    <source>
        <dbReference type="Pfam" id="PF00361"/>
    </source>
</evidence>
<feature type="transmembrane region" description="Helical" evidence="8">
    <location>
        <begin position="222"/>
        <end position="242"/>
    </location>
</feature>
<dbReference type="EMBL" id="DF967972">
    <property type="protein sequence ID" value="GAP14196.1"/>
    <property type="molecule type" value="Genomic_DNA"/>
</dbReference>
<evidence type="ECO:0000256" key="2">
    <source>
        <dbReference type="ARBA" id="ARBA00022475"/>
    </source>
</evidence>
<evidence type="ECO:0000313" key="10">
    <source>
        <dbReference type="EMBL" id="GAP14196.1"/>
    </source>
</evidence>
<evidence type="ECO:0000256" key="4">
    <source>
        <dbReference type="ARBA" id="ARBA00022989"/>
    </source>
</evidence>
<evidence type="ECO:0000313" key="11">
    <source>
        <dbReference type="Proteomes" id="UP000055060"/>
    </source>
</evidence>
<feature type="transmembrane region" description="Helical" evidence="8">
    <location>
        <begin position="390"/>
        <end position="409"/>
    </location>
</feature>
<feature type="transmembrane region" description="Helical" evidence="8">
    <location>
        <begin position="79"/>
        <end position="97"/>
    </location>
</feature>